<organism evidence="2 3">
    <name type="scientific">Streptomyces olivaceiscleroticus</name>
    <dbReference type="NCBI Taxonomy" id="68245"/>
    <lineage>
        <taxon>Bacteria</taxon>
        <taxon>Bacillati</taxon>
        <taxon>Actinomycetota</taxon>
        <taxon>Actinomycetes</taxon>
        <taxon>Kitasatosporales</taxon>
        <taxon>Streptomycetaceae</taxon>
        <taxon>Streptomyces</taxon>
    </lineage>
</organism>
<dbReference type="EMBL" id="BAAABY010000060">
    <property type="protein sequence ID" value="GAA0498325.1"/>
    <property type="molecule type" value="Genomic_DNA"/>
</dbReference>
<dbReference type="SMART" id="SM00530">
    <property type="entry name" value="HTH_XRE"/>
    <property type="match status" value="1"/>
</dbReference>
<comment type="caution">
    <text evidence="2">The sequence shown here is derived from an EMBL/GenBank/DDBJ whole genome shotgun (WGS) entry which is preliminary data.</text>
</comment>
<proteinExistence type="predicted"/>
<accession>A0ABN1BIN7</accession>
<feature type="domain" description="HTH cro/C1-type" evidence="1">
    <location>
        <begin position="21"/>
        <end position="75"/>
    </location>
</feature>
<dbReference type="PROSITE" id="PS50943">
    <property type="entry name" value="HTH_CROC1"/>
    <property type="match status" value="1"/>
</dbReference>
<dbReference type="InterPro" id="IPR010982">
    <property type="entry name" value="Lambda_DNA-bd_dom_sf"/>
</dbReference>
<dbReference type="RefSeq" id="WP_346100070.1">
    <property type="nucleotide sequence ID" value="NZ_BAAABY010000060.1"/>
</dbReference>
<dbReference type="SUPFAM" id="SSF47413">
    <property type="entry name" value="lambda repressor-like DNA-binding domains"/>
    <property type="match status" value="1"/>
</dbReference>
<reference evidence="2 3" key="1">
    <citation type="journal article" date="2019" name="Int. J. Syst. Evol. Microbiol.">
        <title>The Global Catalogue of Microorganisms (GCM) 10K type strain sequencing project: providing services to taxonomists for standard genome sequencing and annotation.</title>
        <authorList>
            <consortium name="The Broad Institute Genomics Platform"/>
            <consortium name="The Broad Institute Genome Sequencing Center for Infectious Disease"/>
            <person name="Wu L."/>
            <person name="Ma J."/>
        </authorList>
    </citation>
    <scope>NUCLEOTIDE SEQUENCE [LARGE SCALE GENOMIC DNA]</scope>
    <source>
        <strain evidence="2 3">JCM 4805</strain>
    </source>
</reference>
<keyword evidence="3" id="KW-1185">Reference proteome</keyword>
<sequence length="282" mass="31832">MANVKCLDPGASPLHFFGAEVRRLRERAGLTLAQLGEIVYLTGSMIGQIETAAKVPKDEHIPRIDTALGADGALVRLWEMVKRHRLPAWFRRIAHLEATATEIRTYQALLVHGLLQTEEYARAVLGVMRQDDLAAMVEARLDRQKILARDERVLLWAVLDESVLYREIGGRATMGRQLEHLLEFREVDHVQVQVLPFSVGAHTGLPGSFTIFSFANHPDVAYSEGYEDDWATIDPQEIRGRSLRYDLLRASALSPADSAELIARVMEERYEHHPDPDRRPVA</sequence>
<dbReference type="InterPro" id="IPR043917">
    <property type="entry name" value="DUF5753"/>
</dbReference>
<dbReference type="CDD" id="cd00093">
    <property type="entry name" value="HTH_XRE"/>
    <property type="match status" value="1"/>
</dbReference>
<protein>
    <submittedName>
        <fullName evidence="2">Helix-turn-helix transcriptional regulator</fullName>
    </submittedName>
</protein>
<name>A0ABN1BIN7_9ACTN</name>
<evidence type="ECO:0000313" key="2">
    <source>
        <dbReference type="EMBL" id="GAA0498325.1"/>
    </source>
</evidence>
<dbReference type="Pfam" id="PF13560">
    <property type="entry name" value="HTH_31"/>
    <property type="match status" value="1"/>
</dbReference>
<dbReference type="Pfam" id="PF19054">
    <property type="entry name" value="DUF5753"/>
    <property type="match status" value="1"/>
</dbReference>
<evidence type="ECO:0000313" key="3">
    <source>
        <dbReference type="Proteomes" id="UP001500909"/>
    </source>
</evidence>
<dbReference type="InterPro" id="IPR001387">
    <property type="entry name" value="Cro/C1-type_HTH"/>
</dbReference>
<evidence type="ECO:0000259" key="1">
    <source>
        <dbReference type="PROSITE" id="PS50943"/>
    </source>
</evidence>
<dbReference type="Gene3D" id="1.10.260.40">
    <property type="entry name" value="lambda repressor-like DNA-binding domains"/>
    <property type="match status" value="1"/>
</dbReference>
<gene>
    <name evidence="2" type="ORF">GCM10010361_74830</name>
</gene>
<dbReference type="Proteomes" id="UP001500909">
    <property type="component" value="Unassembled WGS sequence"/>
</dbReference>